<feature type="transmembrane region" description="Helical" evidence="1">
    <location>
        <begin position="12"/>
        <end position="31"/>
    </location>
</feature>
<evidence type="ECO:0000256" key="1">
    <source>
        <dbReference type="SAM" id="Phobius"/>
    </source>
</evidence>
<keyword evidence="3" id="KW-1185">Reference proteome</keyword>
<dbReference type="AlphaFoldDB" id="A0A0C3B4Y1"/>
<dbReference type="EMBL" id="KN824300">
    <property type="protein sequence ID" value="KIM27239.1"/>
    <property type="molecule type" value="Genomic_DNA"/>
</dbReference>
<keyword evidence="1" id="KW-0812">Transmembrane</keyword>
<evidence type="ECO:0000313" key="3">
    <source>
        <dbReference type="Proteomes" id="UP000054097"/>
    </source>
</evidence>
<dbReference type="HOGENOM" id="CLU_025587_1_0_1"/>
<accession>A0A0C3B4Y1</accession>
<dbReference type="Gene3D" id="3.50.50.60">
    <property type="entry name" value="FAD/NAD(P)-binding domain"/>
    <property type="match status" value="1"/>
</dbReference>
<organism evidence="2 3">
    <name type="scientific">Serendipita vermifera MAFF 305830</name>
    <dbReference type="NCBI Taxonomy" id="933852"/>
    <lineage>
        <taxon>Eukaryota</taxon>
        <taxon>Fungi</taxon>
        <taxon>Dikarya</taxon>
        <taxon>Basidiomycota</taxon>
        <taxon>Agaricomycotina</taxon>
        <taxon>Agaricomycetes</taxon>
        <taxon>Sebacinales</taxon>
        <taxon>Serendipitaceae</taxon>
        <taxon>Serendipita</taxon>
    </lineage>
</organism>
<proteinExistence type="predicted"/>
<dbReference type="SUPFAM" id="SSF51905">
    <property type="entry name" value="FAD/NAD(P)-binding domain"/>
    <property type="match status" value="1"/>
</dbReference>
<evidence type="ECO:0008006" key="4">
    <source>
        <dbReference type="Google" id="ProtNLM"/>
    </source>
</evidence>
<reference evidence="2 3" key="1">
    <citation type="submission" date="2014-04" db="EMBL/GenBank/DDBJ databases">
        <authorList>
            <consortium name="DOE Joint Genome Institute"/>
            <person name="Kuo A."/>
            <person name="Zuccaro A."/>
            <person name="Kohler A."/>
            <person name="Nagy L.G."/>
            <person name="Floudas D."/>
            <person name="Copeland A."/>
            <person name="Barry K.W."/>
            <person name="Cichocki N."/>
            <person name="Veneault-Fourrey C."/>
            <person name="LaButti K."/>
            <person name="Lindquist E.A."/>
            <person name="Lipzen A."/>
            <person name="Lundell T."/>
            <person name="Morin E."/>
            <person name="Murat C."/>
            <person name="Sun H."/>
            <person name="Tunlid A."/>
            <person name="Henrissat B."/>
            <person name="Grigoriev I.V."/>
            <person name="Hibbett D.S."/>
            <person name="Martin F."/>
            <person name="Nordberg H.P."/>
            <person name="Cantor M.N."/>
            <person name="Hua S.X."/>
        </authorList>
    </citation>
    <scope>NUCLEOTIDE SEQUENCE [LARGE SCALE GENOMIC DNA]</scope>
    <source>
        <strain evidence="2 3">MAFF 305830</strain>
    </source>
</reference>
<dbReference type="Proteomes" id="UP000054097">
    <property type="component" value="Unassembled WGS sequence"/>
</dbReference>
<sequence length="568" mass="63824">MDPAVWKDSINYSAIVLAIGVISAYPLYRIWRTRQEDRLNFSIYTAMDDLDVLGRRSSPNRMMGTAVIVGGSITGLLAARVCADHFERVVILEADEGADTEFPAAAESKRDAHGNLNYVSRRARVAQTFEIHLYQPFALLALRRLIPDFDESFIDAGGRIEPWSFNAYWSGVKIGVPKSRYIKGRGLPKHHNIPKEDLPDTIWCTRANLEPFLRREIMDSYPGIEFMKATVTSLTQGDSGAINGVVYTPKGQKSTKTMTPSFVVDCTGHSKAGVKWLEHLGIGPVPQVSYDPLQRYVTVWFKLDEEKFLNLPIPKEVRGLDCCFYAFEDSSLGGRLLWASNGENGTFGLSFGGFGIPSEELPKTPEELKDFYREFKTFSGKPMDDWYYDLVDYLSQDGGWERAHYEECKIPPCVYVKYHEVASTLPRNFVALGDAVMRLSPIYGLGVTKGVLGAVTLAGALDKVHGRTIPENFARDMMISLDKRTGWSWDQAKISDYGYETTIPCEGESLDEGAPMRAAIKEFLQLTTVDEEAKARFYYPRLWIYPNSTMLSERVFGMIAARIAAKNK</sequence>
<evidence type="ECO:0000313" key="2">
    <source>
        <dbReference type="EMBL" id="KIM27239.1"/>
    </source>
</evidence>
<dbReference type="OrthoDB" id="10051892at2759"/>
<keyword evidence="1" id="KW-0472">Membrane</keyword>
<name>A0A0C3B4Y1_SERVB</name>
<reference evidence="3" key="2">
    <citation type="submission" date="2015-01" db="EMBL/GenBank/DDBJ databases">
        <title>Evolutionary Origins and Diversification of the Mycorrhizal Mutualists.</title>
        <authorList>
            <consortium name="DOE Joint Genome Institute"/>
            <consortium name="Mycorrhizal Genomics Consortium"/>
            <person name="Kohler A."/>
            <person name="Kuo A."/>
            <person name="Nagy L.G."/>
            <person name="Floudas D."/>
            <person name="Copeland A."/>
            <person name="Barry K.W."/>
            <person name="Cichocki N."/>
            <person name="Veneault-Fourrey C."/>
            <person name="LaButti K."/>
            <person name="Lindquist E.A."/>
            <person name="Lipzen A."/>
            <person name="Lundell T."/>
            <person name="Morin E."/>
            <person name="Murat C."/>
            <person name="Riley R."/>
            <person name="Ohm R."/>
            <person name="Sun H."/>
            <person name="Tunlid A."/>
            <person name="Henrissat B."/>
            <person name="Grigoriev I.V."/>
            <person name="Hibbett D.S."/>
            <person name="Martin F."/>
        </authorList>
    </citation>
    <scope>NUCLEOTIDE SEQUENCE [LARGE SCALE GENOMIC DNA]</scope>
    <source>
        <strain evidence="3">MAFF 305830</strain>
    </source>
</reference>
<dbReference type="InterPro" id="IPR036188">
    <property type="entry name" value="FAD/NAD-bd_sf"/>
</dbReference>
<keyword evidence="1" id="KW-1133">Transmembrane helix</keyword>
<protein>
    <recommendedName>
        <fullName evidence="4">FAD-binding domain-containing protein</fullName>
    </recommendedName>
</protein>
<gene>
    <name evidence="2" type="ORF">M408DRAFT_330146</name>
</gene>